<feature type="domain" description="Ig-like SoxY" evidence="1">
    <location>
        <begin position="48"/>
        <end position="144"/>
    </location>
</feature>
<comment type="caution">
    <text evidence="2">The sequence shown here is derived from an EMBL/GenBank/DDBJ whole genome shotgun (WGS) entry which is preliminary data.</text>
</comment>
<dbReference type="Proteomes" id="UP000637423">
    <property type="component" value="Unassembled WGS sequence"/>
</dbReference>
<name>A0A916UTQ0_9BURK</name>
<dbReference type="Gene3D" id="2.60.40.2470">
    <property type="entry name" value="SoxY domain"/>
    <property type="match status" value="1"/>
</dbReference>
<keyword evidence="3" id="KW-1185">Reference proteome</keyword>
<organism evidence="2 3">
    <name type="scientific">Undibacterium terreum</name>
    <dbReference type="NCBI Taxonomy" id="1224302"/>
    <lineage>
        <taxon>Bacteria</taxon>
        <taxon>Pseudomonadati</taxon>
        <taxon>Pseudomonadota</taxon>
        <taxon>Betaproteobacteria</taxon>
        <taxon>Burkholderiales</taxon>
        <taxon>Oxalobacteraceae</taxon>
        <taxon>Undibacterium</taxon>
    </lineage>
</organism>
<dbReference type="RefSeq" id="WP_188567730.1">
    <property type="nucleotide sequence ID" value="NZ_BMED01000004.1"/>
</dbReference>
<dbReference type="InterPro" id="IPR038162">
    <property type="entry name" value="SoxY_sf"/>
</dbReference>
<evidence type="ECO:0000313" key="3">
    <source>
        <dbReference type="Proteomes" id="UP000637423"/>
    </source>
</evidence>
<evidence type="ECO:0000313" key="2">
    <source>
        <dbReference type="EMBL" id="GGC87422.1"/>
    </source>
</evidence>
<reference evidence="2" key="2">
    <citation type="submission" date="2020-09" db="EMBL/GenBank/DDBJ databases">
        <authorList>
            <person name="Sun Q."/>
            <person name="Zhou Y."/>
        </authorList>
    </citation>
    <scope>NUCLEOTIDE SEQUENCE</scope>
    <source>
        <strain evidence="2">CGMCC 1.10998</strain>
    </source>
</reference>
<evidence type="ECO:0000259" key="1">
    <source>
        <dbReference type="Pfam" id="PF13501"/>
    </source>
</evidence>
<dbReference type="EMBL" id="BMED01000004">
    <property type="protein sequence ID" value="GGC87422.1"/>
    <property type="molecule type" value="Genomic_DNA"/>
</dbReference>
<dbReference type="Pfam" id="PF13501">
    <property type="entry name" value="SoxY"/>
    <property type="match status" value="1"/>
</dbReference>
<dbReference type="InterPro" id="IPR032711">
    <property type="entry name" value="SoxY"/>
</dbReference>
<proteinExistence type="predicted"/>
<protein>
    <submittedName>
        <fullName evidence="2">Thiosulfate oxidation carrier protein SoxY</fullName>
    </submittedName>
</protein>
<sequence length="156" mass="16909">MLDKSRRFHVLFGLVTIAGGLLAKLSYAAASRKAFEANSTAEALKNFSEKDVPEVSNRLLIGVPEISAEPDRIAVHLRSELPGTDMMLLMSANTVPPVLAQFTIPIGTEADISTQVKLKDTTTLQLVVRAGGKLYTAQKEVKIAVPLDNKLLTEYS</sequence>
<gene>
    <name evidence="2" type="primary">soxY</name>
    <name evidence="2" type="ORF">GCM10011396_38340</name>
</gene>
<reference evidence="2" key="1">
    <citation type="journal article" date="2014" name="Int. J. Syst. Evol. Microbiol.">
        <title>Complete genome sequence of Corynebacterium casei LMG S-19264T (=DSM 44701T), isolated from a smear-ripened cheese.</title>
        <authorList>
            <consortium name="US DOE Joint Genome Institute (JGI-PGF)"/>
            <person name="Walter F."/>
            <person name="Albersmeier A."/>
            <person name="Kalinowski J."/>
            <person name="Ruckert C."/>
        </authorList>
    </citation>
    <scope>NUCLEOTIDE SEQUENCE</scope>
    <source>
        <strain evidence="2">CGMCC 1.10998</strain>
    </source>
</reference>
<dbReference type="AlphaFoldDB" id="A0A916UTQ0"/>
<accession>A0A916UTQ0</accession>